<dbReference type="GO" id="GO:1901137">
    <property type="term" value="P:carbohydrate derivative biosynthetic process"/>
    <property type="evidence" value="ECO:0007669"/>
    <property type="project" value="UniProtKB-ARBA"/>
</dbReference>
<organism evidence="5 6">
    <name type="scientific">Nocardia brasiliensis</name>
    <dbReference type="NCBI Taxonomy" id="37326"/>
    <lineage>
        <taxon>Bacteria</taxon>
        <taxon>Bacillati</taxon>
        <taxon>Actinomycetota</taxon>
        <taxon>Actinomycetes</taxon>
        <taxon>Mycobacteriales</taxon>
        <taxon>Nocardiaceae</taxon>
        <taxon>Nocardia</taxon>
    </lineage>
</organism>
<dbReference type="SUPFAM" id="SSF53756">
    <property type="entry name" value="UDP-Glycosyltransferase/glycogen phosphorylase"/>
    <property type="match status" value="1"/>
</dbReference>
<dbReference type="CDD" id="cd03801">
    <property type="entry name" value="GT4_PimA-like"/>
    <property type="match status" value="1"/>
</dbReference>
<sequence length="383" mass="41580">MIRALFLAHTAAPSGAELATMRLLSALAERTTVEPVMLFTENGPMVRRIRSRGIRTLLMPNGFRSRSLTIDGASPRRLLSGALDLIRVGRRLGTKTRRLEVQVLVAGSTKAMLMGAVAARRARVPLIWSVHDQITSEYFGRWLAWGIRLLGWAVSDGYLVNSRSTANSLITWRRPVAVVYPGIEPDPVPIRARTPQRAPDDVVVAMVGRLTPWKGQDVLLRALAQVKVPPRQVFLIGGTLFDEEAYRAELERAARELRVPVTFTGHLDDPRNHLRQADILVHCSVLAEPFGQVVVEGLQAGCAVIASRPGGPAEIIEPGVHGVLVDGGDAAQLACALDTLTTDPGLRTRLAAAGVRRAREFDITASARVAAEFLTTMAGARRG</sequence>
<keyword evidence="2 5" id="KW-0808">Transferase</keyword>
<proteinExistence type="predicted"/>
<dbReference type="RefSeq" id="WP_167462309.1">
    <property type="nucleotide sequence ID" value="NZ_CP046171.1"/>
</dbReference>
<evidence type="ECO:0000259" key="3">
    <source>
        <dbReference type="Pfam" id="PF00534"/>
    </source>
</evidence>
<evidence type="ECO:0000313" key="5">
    <source>
        <dbReference type="EMBL" id="QIS03241.1"/>
    </source>
</evidence>
<dbReference type="InterPro" id="IPR050194">
    <property type="entry name" value="Glycosyltransferase_grp1"/>
</dbReference>
<dbReference type="PANTHER" id="PTHR45947">
    <property type="entry name" value="SULFOQUINOVOSYL TRANSFERASE SQD2"/>
    <property type="match status" value="1"/>
</dbReference>
<dbReference type="AlphaFoldDB" id="A0A6G9XQL4"/>
<evidence type="ECO:0000259" key="4">
    <source>
        <dbReference type="Pfam" id="PF13439"/>
    </source>
</evidence>
<keyword evidence="1" id="KW-0328">Glycosyltransferase</keyword>
<feature type="domain" description="Glycosyltransferase subfamily 4-like N-terminal" evidence="4">
    <location>
        <begin position="14"/>
        <end position="186"/>
    </location>
</feature>
<dbReference type="GO" id="GO:1903509">
    <property type="term" value="P:liposaccharide metabolic process"/>
    <property type="evidence" value="ECO:0007669"/>
    <property type="project" value="UniProtKB-ARBA"/>
</dbReference>
<dbReference type="InterPro" id="IPR028098">
    <property type="entry name" value="Glyco_trans_4-like_N"/>
</dbReference>
<dbReference type="InterPro" id="IPR001296">
    <property type="entry name" value="Glyco_trans_1"/>
</dbReference>
<accession>A0A6G9XQL4</accession>
<dbReference type="Pfam" id="PF00534">
    <property type="entry name" value="Glycos_transf_1"/>
    <property type="match status" value="1"/>
</dbReference>
<feature type="domain" description="Glycosyl transferase family 1" evidence="3">
    <location>
        <begin position="198"/>
        <end position="354"/>
    </location>
</feature>
<dbReference type="Pfam" id="PF13439">
    <property type="entry name" value="Glyco_transf_4"/>
    <property type="match status" value="1"/>
</dbReference>
<name>A0A6G9XQL4_NOCBR</name>
<dbReference type="Proteomes" id="UP000501705">
    <property type="component" value="Chromosome"/>
</dbReference>
<dbReference type="EMBL" id="CP046171">
    <property type="protein sequence ID" value="QIS03241.1"/>
    <property type="molecule type" value="Genomic_DNA"/>
</dbReference>
<dbReference type="Gene3D" id="3.40.50.2000">
    <property type="entry name" value="Glycogen Phosphorylase B"/>
    <property type="match status" value="2"/>
</dbReference>
<dbReference type="GO" id="GO:0016758">
    <property type="term" value="F:hexosyltransferase activity"/>
    <property type="evidence" value="ECO:0007669"/>
    <property type="project" value="TreeGrafter"/>
</dbReference>
<evidence type="ECO:0000256" key="1">
    <source>
        <dbReference type="ARBA" id="ARBA00022676"/>
    </source>
</evidence>
<evidence type="ECO:0000313" key="6">
    <source>
        <dbReference type="Proteomes" id="UP000501705"/>
    </source>
</evidence>
<reference evidence="5 6" key="1">
    <citation type="journal article" date="2019" name="ACS Chem. Biol.">
        <title>Identification and Mobilization of a Cryptic Antibiotic Biosynthesis Gene Locus from a Human-Pathogenic Nocardia Isolate.</title>
        <authorList>
            <person name="Herisse M."/>
            <person name="Ishida K."/>
            <person name="Porter J.L."/>
            <person name="Howden B."/>
            <person name="Hertweck C."/>
            <person name="Stinear T.P."/>
            <person name="Pidot S.J."/>
        </authorList>
    </citation>
    <scope>NUCLEOTIDE SEQUENCE [LARGE SCALE GENOMIC DNA]</scope>
    <source>
        <strain evidence="5 6">AUSMDU00024985</strain>
    </source>
</reference>
<protein>
    <submittedName>
        <fullName evidence="5">Glycosyltransferase</fullName>
    </submittedName>
</protein>
<dbReference type="PANTHER" id="PTHR45947:SF3">
    <property type="entry name" value="SULFOQUINOVOSYL TRANSFERASE SQD2"/>
    <property type="match status" value="1"/>
</dbReference>
<gene>
    <name evidence="5" type="ORF">F5X71_13800</name>
</gene>
<evidence type="ECO:0000256" key="2">
    <source>
        <dbReference type="ARBA" id="ARBA00022679"/>
    </source>
</evidence>